<gene>
    <name evidence="1" type="ORF">ICL07_27390</name>
</gene>
<protein>
    <recommendedName>
        <fullName evidence="3">BACON domain-containing protein</fullName>
    </recommendedName>
</protein>
<proteinExistence type="predicted"/>
<dbReference type="PROSITE" id="PS51257">
    <property type="entry name" value="PROKAR_LIPOPROTEIN"/>
    <property type="match status" value="1"/>
</dbReference>
<reference evidence="1 2" key="1">
    <citation type="submission" date="2020-09" db="EMBL/GenBank/DDBJ databases">
        <title>Genome sequences of type strains of Chitinophaga qingshengii and Chitinophaga varians.</title>
        <authorList>
            <person name="Kittiwongwattana C."/>
        </authorList>
    </citation>
    <scope>NUCLEOTIDE SEQUENCE [LARGE SCALE GENOMIC DNA]</scope>
    <source>
        <strain evidence="1 2">JCM 30026</strain>
    </source>
</reference>
<evidence type="ECO:0008006" key="3">
    <source>
        <dbReference type="Google" id="ProtNLM"/>
    </source>
</evidence>
<dbReference type="RefSeq" id="WP_188091260.1">
    <property type="nucleotide sequence ID" value="NZ_JACVFC010000005.1"/>
</dbReference>
<sequence length="125" mass="13630">MKITNVFLTLIVASGFLMSSCRKDLVADANLQQHEQPINSQIKGGQKTVTFTFGPGGSLERGGTQDDVSVYNKPDWVDINFSSSIDFIALSWTYQGVPGTAVSSLDLMVSVLFRRVLPLSLPPLH</sequence>
<accession>A0ABR7TUI7</accession>
<keyword evidence="2" id="KW-1185">Reference proteome</keyword>
<dbReference type="Proteomes" id="UP000659124">
    <property type="component" value="Unassembled WGS sequence"/>
</dbReference>
<evidence type="ECO:0000313" key="2">
    <source>
        <dbReference type="Proteomes" id="UP000659124"/>
    </source>
</evidence>
<comment type="caution">
    <text evidence="1">The sequence shown here is derived from an EMBL/GenBank/DDBJ whole genome shotgun (WGS) entry which is preliminary data.</text>
</comment>
<dbReference type="EMBL" id="JACVFC010000005">
    <property type="protein sequence ID" value="MBC9934141.1"/>
    <property type="molecule type" value="Genomic_DNA"/>
</dbReference>
<evidence type="ECO:0000313" key="1">
    <source>
        <dbReference type="EMBL" id="MBC9934141.1"/>
    </source>
</evidence>
<organism evidence="1 2">
    <name type="scientific">Chitinophaga qingshengii</name>
    <dbReference type="NCBI Taxonomy" id="1569794"/>
    <lineage>
        <taxon>Bacteria</taxon>
        <taxon>Pseudomonadati</taxon>
        <taxon>Bacteroidota</taxon>
        <taxon>Chitinophagia</taxon>
        <taxon>Chitinophagales</taxon>
        <taxon>Chitinophagaceae</taxon>
        <taxon>Chitinophaga</taxon>
    </lineage>
</organism>
<name>A0ABR7TUI7_9BACT</name>